<dbReference type="OrthoDB" id="363007at2"/>
<dbReference type="STRING" id="29421.B2M20_11185"/>
<organism evidence="1 2">
    <name type="scientific">Nitrobacter vulgaris</name>
    <dbReference type="NCBI Taxonomy" id="29421"/>
    <lineage>
        <taxon>Bacteria</taxon>
        <taxon>Pseudomonadati</taxon>
        <taxon>Pseudomonadota</taxon>
        <taxon>Alphaproteobacteria</taxon>
        <taxon>Hyphomicrobiales</taxon>
        <taxon>Nitrobacteraceae</taxon>
        <taxon>Nitrobacter</taxon>
    </lineage>
</organism>
<dbReference type="EMBL" id="MWPQ01000042">
    <property type="protein sequence ID" value="OPH82624.1"/>
    <property type="molecule type" value="Genomic_DNA"/>
</dbReference>
<gene>
    <name evidence="1" type="ORF">B2M20_11185</name>
</gene>
<proteinExistence type="predicted"/>
<dbReference type="AlphaFoldDB" id="A0A1V4HXI2"/>
<sequence>MKGLWKGGLTIATFGAVSFFIGAAWAHPPFCICKMIDATMVGCEGGFADGTGVPGVRLDVVRYDETIILQTSFGTDSTVSFRKPDGEFYLLFDAGPGQSFDVDYKDIQ</sequence>
<protein>
    <submittedName>
        <fullName evidence="1">Uncharacterized protein</fullName>
    </submittedName>
</protein>
<dbReference type="RefSeq" id="WP_079447123.1">
    <property type="nucleotide sequence ID" value="NZ_MWPQ01000042.1"/>
</dbReference>
<keyword evidence="2" id="KW-1185">Reference proteome</keyword>
<reference evidence="1 2" key="1">
    <citation type="submission" date="2017-02" db="EMBL/GenBank/DDBJ databases">
        <title>Genome sequence of the nitrite-oxidizing bacterium Nitrobacter vulgaris strain Ab1.</title>
        <authorList>
            <person name="Mellbye B.L."/>
            <person name="Davis E.W."/>
            <person name="Spieck E."/>
            <person name="Chang J.H."/>
            <person name="Bottomley P.J."/>
            <person name="Sayavedra-Soto L.A."/>
        </authorList>
    </citation>
    <scope>NUCLEOTIDE SEQUENCE [LARGE SCALE GENOMIC DNA]</scope>
    <source>
        <strain evidence="1 2">Ab1</strain>
    </source>
</reference>
<evidence type="ECO:0000313" key="2">
    <source>
        <dbReference type="Proteomes" id="UP000189940"/>
    </source>
</evidence>
<comment type="caution">
    <text evidence="1">The sequence shown here is derived from an EMBL/GenBank/DDBJ whole genome shotgun (WGS) entry which is preliminary data.</text>
</comment>
<dbReference type="Proteomes" id="UP000189940">
    <property type="component" value="Unassembled WGS sequence"/>
</dbReference>
<accession>A0A1V4HXI2</accession>
<name>A0A1V4HXI2_NITVU</name>
<evidence type="ECO:0000313" key="1">
    <source>
        <dbReference type="EMBL" id="OPH82624.1"/>
    </source>
</evidence>